<dbReference type="RefSeq" id="WP_092471484.1">
    <property type="nucleotide sequence ID" value="NZ_FOOX01000007.1"/>
</dbReference>
<evidence type="ECO:0000313" key="2">
    <source>
        <dbReference type="Proteomes" id="UP000199337"/>
    </source>
</evidence>
<dbReference type="STRING" id="341036.SAMN05660649_02276"/>
<sequence>MAKKNKQEVILTPSGHEVDRDLARVPIKVSPSLQALIANQIELIDMIEGNKPLNKIFLEQHRTELLQVEGEVEVSFLKYAKKKEAARERRLSQKKEVNEVPVKFANGPDQLEEENKKIESRSHDEWPERDFETLNPIVDREETGLDQEAYLDVLANKLSPGLPSSKYDNQPKPVEEKKTEIDVRRVALGASIKVLQDFLDRELTEEEMLTIEAQVDQYLPASAKE</sequence>
<accession>A0A1I2TI66</accession>
<dbReference type="Proteomes" id="UP000199337">
    <property type="component" value="Unassembled WGS sequence"/>
</dbReference>
<reference evidence="2" key="1">
    <citation type="submission" date="2016-10" db="EMBL/GenBank/DDBJ databases">
        <authorList>
            <person name="Varghese N."/>
            <person name="Submissions S."/>
        </authorList>
    </citation>
    <scope>NUCLEOTIDE SEQUENCE [LARGE SCALE GENOMIC DNA]</scope>
    <source>
        <strain evidence="2">DSM 17038</strain>
    </source>
</reference>
<dbReference type="EMBL" id="FOOX01000007">
    <property type="protein sequence ID" value="SFG64604.1"/>
    <property type="molecule type" value="Genomic_DNA"/>
</dbReference>
<name>A0A1I2TI66_9FIRM</name>
<organism evidence="1 2">
    <name type="scientific">Desulfotruncus arcticus DSM 17038</name>
    <dbReference type="NCBI Taxonomy" id="1121424"/>
    <lineage>
        <taxon>Bacteria</taxon>
        <taxon>Bacillati</taxon>
        <taxon>Bacillota</taxon>
        <taxon>Clostridia</taxon>
        <taxon>Eubacteriales</taxon>
        <taxon>Desulfallaceae</taxon>
        <taxon>Desulfotruncus</taxon>
    </lineage>
</organism>
<protein>
    <submittedName>
        <fullName evidence="1">Uncharacterized protein</fullName>
    </submittedName>
</protein>
<dbReference type="OrthoDB" id="1786431at2"/>
<dbReference type="AlphaFoldDB" id="A0A1I2TI66"/>
<proteinExistence type="predicted"/>
<evidence type="ECO:0000313" key="1">
    <source>
        <dbReference type="EMBL" id="SFG64604.1"/>
    </source>
</evidence>
<gene>
    <name evidence="1" type="ORF">SAMN05660649_02276</name>
</gene>
<keyword evidence="2" id="KW-1185">Reference proteome</keyword>